<proteinExistence type="predicted"/>
<dbReference type="SUPFAM" id="SSF53850">
    <property type="entry name" value="Periplasmic binding protein-like II"/>
    <property type="match status" value="1"/>
</dbReference>
<name>A0A0F9HXM1_9ZZZZ</name>
<comment type="caution">
    <text evidence="3">The sequence shown here is derived from an EMBL/GenBank/DDBJ whole genome shotgun (WGS) entry which is preliminary data.</text>
</comment>
<sequence>MMKRNNLTQKKHKAVYSVLAMVMTTGLLMNTSANASNGTLKVCAASDEMPYSNKQQQGFENSLAKVLADTMNKDLEFVWSDKAAIFLVTEKLLKNKCDVVMGVDKGDPRVATSDPYYKSGYAFIYPANGEIDVQNWQSPDLAKLNKFAVVPGSPSEVMLKEIDKYEGNFNYTMSLIGFKSRRNQYVRYAPDMLVSEVVSGKADIAHIWAPEAARYVKSASIPLKMVMSEEIASTGDGEGIREQFEQSIAVRPDDKDLLKQINVALQKADPKIKAVLKEEGIPLL</sequence>
<dbReference type="CDD" id="cd13531">
    <property type="entry name" value="PBP2_MxaJ"/>
    <property type="match status" value="1"/>
</dbReference>
<dbReference type="GO" id="GO:0046170">
    <property type="term" value="P:methanol catabolic process"/>
    <property type="evidence" value="ECO:0007669"/>
    <property type="project" value="InterPro"/>
</dbReference>
<dbReference type="EMBL" id="LAZR01013819">
    <property type="protein sequence ID" value="KKM20191.1"/>
    <property type="molecule type" value="Genomic_DNA"/>
</dbReference>
<evidence type="ECO:0000259" key="2">
    <source>
        <dbReference type="SMART" id="SM00062"/>
    </source>
</evidence>
<evidence type="ECO:0000256" key="1">
    <source>
        <dbReference type="ARBA" id="ARBA00022729"/>
    </source>
</evidence>
<dbReference type="PANTHER" id="PTHR35936">
    <property type="entry name" value="MEMBRANE-BOUND LYTIC MUREIN TRANSGLYCOSYLASE F"/>
    <property type="match status" value="1"/>
</dbReference>
<dbReference type="Gene3D" id="3.40.190.10">
    <property type="entry name" value="Periplasmic binding protein-like II"/>
    <property type="match status" value="2"/>
</dbReference>
<reference evidence="3" key="1">
    <citation type="journal article" date="2015" name="Nature">
        <title>Complex archaea that bridge the gap between prokaryotes and eukaryotes.</title>
        <authorList>
            <person name="Spang A."/>
            <person name="Saw J.H."/>
            <person name="Jorgensen S.L."/>
            <person name="Zaremba-Niedzwiedzka K."/>
            <person name="Martijn J."/>
            <person name="Lind A.E."/>
            <person name="van Eijk R."/>
            <person name="Schleper C."/>
            <person name="Guy L."/>
            <person name="Ettema T.J."/>
        </authorList>
    </citation>
    <scope>NUCLEOTIDE SEQUENCE</scope>
</reference>
<protein>
    <recommendedName>
        <fullName evidence="2">Solute-binding protein family 3/N-terminal domain-containing protein</fullName>
    </recommendedName>
</protein>
<dbReference type="SMART" id="SM00062">
    <property type="entry name" value="PBPb"/>
    <property type="match status" value="1"/>
</dbReference>
<dbReference type="InterPro" id="IPR001638">
    <property type="entry name" value="Solute-binding_3/MltF_N"/>
</dbReference>
<gene>
    <name evidence="3" type="ORF">LCGC14_1647940</name>
</gene>
<keyword evidence="1" id="KW-0732">Signal</keyword>
<dbReference type="NCBIfam" id="TIGR03870">
    <property type="entry name" value="ABC_MoxJ"/>
    <property type="match status" value="1"/>
</dbReference>
<dbReference type="GO" id="GO:0042597">
    <property type="term" value="C:periplasmic space"/>
    <property type="evidence" value="ECO:0007669"/>
    <property type="project" value="InterPro"/>
</dbReference>
<dbReference type="PANTHER" id="PTHR35936:SF17">
    <property type="entry name" value="ARGININE-BINDING EXTRACELLULAR PROTEIN ARTP"/>
    <property type="match status" value="1"/>
</dbReference>
<evidence type="ECO:0000313" key="3">
    <source>
        <dbReference type="EMBL" id="KKM20191.1"/>
    </source>
</evidence>
<dbReference type="AlphaFoldDB" id="A0A0F9HXM1"/>
<accession>A0A0F9HXM1</accession>
<dbReference type="Pfam" id="PF00497">
    <property type="entry name" value="SBP_bac_3"/>
    <property type="match status" value="1"/>
</dbReference>
<feature type="domain" description="Solute-binding protein family 3/N-terminal" evidence="2">
    <location>
        <begin position="39"/>
        <end position="282"/>
    </location>
</feature>
<organism evidence="3">
    <name type="scientific">marine sediment metagenome</name>
    <dbReference type="NCBI Taxonomy" id="412755"/>
    <lineage>
        <taxon>unclassified sequences</taxon>
        <taxon>metagenomes</taxon>
        <taxon>ecological metagenomes</taxon>
    </lineage>
</organism>
<dbReference type="InterPro" id="IPR022455">
    <property type="entry name" value="Methanol_oxidation_MoxJ"/>
</dbReference>